<dbReference type="AlphaFoldDB" id="A0A9P4R2S0"/>
<comment type="caution">
    <text evidence="3">The sequence shown here is derived from an EMBL/GenBank/DDBJ whole genome shotgun (WGS) entry which is preliminary data.</text>
</comment>
<keyword evidence="2" id="KW-0732">Signal</keyword>
<proteinExistence type="predicted"/>
<feature type="signal peptide" evidence="2">
    <location>
        <begin position="1"/>
        <end position="20"/>
    </location>
</feature>
<dbReference type="EMBL" id="ML996115">
    <property type="protein sequence ID" value="KAF2737619.1"/>
    <property type="molecule type" value="Genomic_DNA"/>
</dbReference>
<evidence type="ECO:0000256" key="1">
    <source>
        <dbReference type="SAM" id="MobiDB-lite"/>
    </source>
</evidence>
<feature type="compositionally biased region" description="Polar residues" evidence="1">
    <location>
        <begin position="207"/>
        <end position="219"/>
    </location>
</feature>
<evidence type="ECO:0000313" key="4">
    <source>
        <dbReference type="Proteomes" id="UP000799444"/>
    </source>
</evidence>
<organism evidence="3 4">
    <name type="scientific">Polyplosphaeria fusca</name>
    <dbReference type="NCBI Taxonomy" id="682080"/>
    <lineage>
        <taxon>Eukaryota</taxon>
        <taxon>Fungi</taxon>
        <taxon>Dikarya</taxon>
        <taxon>Ascomycota</taxon>
        <taxon>Pezizomycotina</taxon>
        <taxon>Dothideomycetes</taxon>
        <taxon>Pleosporomycetidae</taxon>
        <taxon>Pleosporales</taxon>
        <taxon>Tetraplosphaeriaceae</taxon>
        <taxon>Polyplosphaeria</taxon>
    </lineage>
</organism>
<gene>
    <name evidence="3" type="ORF">EJ04DRAFT_561530</name>
</gene>
<feature type="chain" id="PRO_5040512916" evidence="2">
    <location>
        <begin position="21"/>
        <end position="349"/>
    </location>
</feature>
<accession>A0A9P4R2S0</accession>
<feature type="region of interest" description="Disordered" evidence="1">
    <location>
        <begin position="195"/>
        <end position="232"/>
    </location>
</feature>
<sequence>MKPLAIAGLILTGLASVAFGAPASEESETTVKYAGAPRSVLEPGHGLAARQDFGETLPRSIIERTSETDSSPVIGQVQGCQQNKCSPNGDIYCCNNGFCSVKHYCVGSKKCCKRGGKYKCSCARELEKADTSASLDARTDTAGTDLTGDNIKCDPKCHKGRKCCRTLDGNKCKQVCDHEDSVTAIEIPQAPSTDMMERDTLPKTPTPAISSAVSETQDTQSDDPAPTTMGDCNTPGQTQCFFLPGTKDGRRYNTYAIYVCNAVKQWTMEAICGTSWDGGPVCCAYSNGVAFCKGTCDWGQLTTKSLELDAVPKALARSDIAEHCDTPGTYRCAYATGTKDANSSSILFN</sequence>
<keyword evidence="4" id="KW-1185">Reference proteome</keyword>
<evidence type="ECO:0000313" key="3">
    <source>
        <dbReference type="EMBL" id="KAF2737619.1"/>
    </source>
</evidence>
<reference evidence="3" key="1">
    <citation type="journal article" date="2020" name="Stud. Mycol.">
        <title>101 Dothideomycetes genomes: a test case for predicting lifestyles and emergence of pathogens.</title>
        <authorList>
            <person name="Haridas S."/>
            <person name="Albert R."/>
            <person name="Binder M."/>
            <person name="Bloem J."/>
            <person name="Labutti K."/>
            <person name="Salamov A."/>
            <person name="Andreopoulos B."/>
            <person name="Baker S."/>
            <person name="Barry K."/>
            <person name="Bills G."/>
            <person name="Bluhm B."/>
            <person name="Cannon C."/>
            <person name="Castanera R."/>
            <person name="Culley D."/>
            <person name="Daum C."/>
            <person name="Ezra D."/>
            <person name="Gonzalez J."/>
            <person name="Henrissat B."/>
            <person name="Kuo A."/>
            <person name="Liang C."/>
            <person name="Lipzen A."/>
            <person name="Lutzoni F."/>
            <person name="Magnuson J."/>
            <person name="Mondo S."/>
            <person name="Nolan M."/>
            <person name="Ohm R."/>
            <person name="Pangilinan J."/>
            <person name="Park H.-J."/>
            <person name="Ramirez L."/>
            <person name="Alfaro M."/>
            <person name="Sun H."/>
            <person name="Tritt A."/>
            <person name="Yoshinaga Y."/>
            <person name="Zwiers L.-H."/>
            <person name="Turgeon B."/>
            <person name="Goodwin S."/>
            <person name="Spatafora J."/>
            <person name="Crous P."/>
            <person name="Grigoriev I."/>
        </authorList>
    </citation>
    <scope>NUCLEOTIDE SEQUENCE</scope>
    <source>
        <strain evidence="3">CBS 125425</strain>
    </source>
</reference>
<dbReference type="Proteomes" id="UP000799444">
    <property type="component" value="Unassembled WGS sequence"/>
</dbReference>
<name>A0A9P4R2S0_9PLEO</name>
<protein>
    <submittedName>
        <fullName evidence="3">Uncharacterized protein</fullName>
    </submittedName>
</protein>
<evidence type="ECO:0000256" key="2">
    <source>
        <dbReference type="SAM" id="SignalP"/>
    </source>
</evidence>